<accession>A0ABT7T0P1</accession>
<evidence type="ECO:0000313" key="1">
    <source>
        <dbReference type="EMBL" id="MDM7861976.1"/>
    </source>
</evidence>
<sequence>MHLVYIGFGIDSAFVSQSLTLLNQLSKDTQIRKIDLLIGKSDLGDVELNEKIDVCFFERYPVLPVFCTLMQRSIENSLIPLISSDTVIHCRTDLLGAWVAKIIELYKFNNRVVIDVRGLFKEELKGFSKQHSFLKWLRVNLYDRSMSHIATKHLKHARVSITAVTESLLAKVKADFSKSNIVDFHVVPCVVSDQFEFSSEIRESVRKELNIPAGETVLIMITGSGQQWQNESSVIQFCEKNNFRLIMLSKQTYDSKNVISAFVPYNHVARYLCAADAGFILRDDHVVNNVALPIKSIEYWCTGLPIISDGNVWELNRYSKELLDASFISFKDGGCEVSPLSETERLSLSEKSRSLFSIREVAKKYVDIYRGNE</sequence>
<dbReference type="Gene3D" id="3.40.50.2000">
    <property type="entry name" value="Glycogen Phosphorylase B"/>
    <property type="match status" value="1"/>
</dbReference>
<evidence type="ECO:0008006" key="3">
    <source>
        <dbReference type="Google" id="ProtNLM"/>
    </source>
</evidence>
<dbReference type="RefSeq" id="WP_289366690.1">
    <property type="nucleotide sequence ID" value="NZ_JAUCBP010000012.1"/>
</dbReference>
<reference evidence="1 2" key="1">
    <citation type="submission" date="2023-06" db="EMBL/GenBank/DDBJ databases">
        <title>Alteromonas sp. ASW11-36 isolated from intertidal sand.</title>
        <authorList>
            <person name="Li Y."/>
        </authorList>
    </citation>
    <scope>NUCLEOTIDE SEQUENCE [LARGE SCALE GENOMIC DNA]</scope>
    <source>
        <strain evidence="1 2">ASW11-36</strain>
    </source>
</reference>
<name>A0ABT7T0P1_9ALTE</name>
<proteinExistence type="predicted"/>
<keyword evidence="2" id="KW-1185">Reference proteome</keyword>
<dbReference type="Proteomes" id="UP001234343">
    <property type="component" value="Unassembled WGS sequence"/>
</dbReference>
<comment type="caution">
    <text evidence="1">The sequence shown here is derived from an EMBL/GenBank/DDBJ whole genome shotgun (WGS) entry which is preliminary data.</text>
</comment>
<gene>
    <name evidence="1" type="ORF">QTP81_15335</name>
</gene>
<organism evidence="1 2">
    <name type="scientific">Alteromonas arenosi</name>
    <dbReference type="NCBI Taxonomy" id="3055817"/>
    <lineage>
        <taxon>Bacteria</taxon>
        <taxon>Pseudomonadati</taxon>
        <taxon>Pseudomonadota</taxon>
        <taxon>Gammaproteobacteria</taxon>
        <taxon>Alteromonadales</taxon>
        <taxon>Alteromonadaceae</taxon>
        <taxon>Alteromonas/Salinimonas group</taxon>
        <taxon>Alteromonas</taxon>
    </lineage>
</organism>
<evidence type="ECO:0000313" key="2">
    <source>
        <dbReference type="Proteomes" id="UP001234343"/>
    </source>
</evidence>
<dbReference type="EMBL" id="JAUCBP010000012">
    <property type="protein sequence ID" value="MDM7861976.1"/>
    <property type="molecule type" value="Genomic_DNA"/>
</dbReference>
<protein>
    <recommendedName>
        <fullName evidence="3">Glycosyltransferase</fullName>
    </recommendedName>
</protein>